<reference evidence="3" key="1">
    <citation type="submission" date="2018-05" db="EMBL/GenBank/DDBJ databases">
        <authorList>
            <person name="Li X."/>
        </authorList>
    </citation>
    <scope>NUCLEOTIDE SEQUENCE [LARGE SCALE GENOMIC DNA]</scope>
    <source>
        <strain evidence="3">LX32</strain>
    </source>
</reference>
<keyword evidence="1" id="KW-0472">Membrane</keyword>
<keyword evidence="1" id="KW-1133">Transmembrane helix</keyword>
<comment type="caution">
    <text evidence="2">The sequence shown here is derived from an EMBL/GenBank/DDBJ whole genome shotgun (WGS) entry which is preliminary data.</text>
</comment>
<proteinExistence type="predicted"/>
<dbReference type="AlphaFoldDB" id="A0A328A9W0"/>
<evidence type="ECO:0000313" key="3">
    <source>
        <dbReference type="Proteomes" id="UP000249254"/>
    </source>
</evidence>
<dbReference type="EMBL" id="QFYQ01000003">
    <property type="protein sequence ID" value="RAK51177.1"/>
    <property type="molecule type" value="Genomic_DNA"/>
</dbReference>
<keyword evidence="3" id="KW-1185">Reference proteome</keyword>
<sequence>MIMWVRVAGVLALTWAALGCLDYFGVTALLGGRTGDDAVHHEAQQTWARDLFWFAIFAVVMATALLAAARRGAGHLKRALGSRPAA</sequence>
<evidence type="ECO:0000313" key="2">
    <source>
        <dbReference type="EMBL" id="RAK51177.1"/>
    </source>
</evidence>
<keyword evidence="1" id="KW-0812">Transmembrane</keyword>
<gene>
    <name evidence="2" type="ORF">DJ017_19655</name>
</gene>
<dbReference type="Proteomes" id="UP000249254">
    <property type="component" value="Unassembled WGS sequence"/>
</dbReference>
<dbReference type="PROSITE" id="PS51257">
    <property type="entry name" value="PROKAR_LIPOPROTEIN"/>
    <property type="match status" value="1"/>
</dbReference>
<name>A0A328A9W0_9CAUL</name>
<protein>
    <submittedName>
        <fullName evidence="2">Uncharacterized protein</fullName>
    </submittedName>
</protein>
<organism evidence="2 3">
    <name type="scientific">Phenylobacterium soli</name>
    <dbReference type="NCBI Taxonomy" id="2170551"/>
    <lineage>
        <taxon>Bacteria</taxon>
        <taxon>Pseudomonadati</taxon>
        <taxon>Pseudomonadota</taxon>
        <taxon>Alphaproteobacteria</taxon>
        <taxon>Caulobacterales</taxon>
        <taxon>Caulobacteraceae</taxon>
        <taxon>Phenylobacterium</taxon>
    </lineage>
</organism>
<evidence type="ECO:0000256" key="1">
    <source>
        <dbReference type="SAM" id="Phobius"/>
    </source>
</evidence>
<feature type="transmembrane region" description="Helical" evidence="1">
    <location>
        <begin position="51"/>
        <end position="69"/>
    </location>
</feature>
<accession>A0A328A9W0</accession>